<protein>
    <submittedName>
        <fullName evidence="3">Glycosyltransferase family 1 protein</fullName>
    </submittedName>
</protein>
<evidence type="ECO:0000313" key="3">
    <source>
        <dbReference type="EMBL" id="RGX92174.1"/>
    </source>
</evidence>
<reference evidence="3 4" key="1">
    <citation type="submission" date="2018-08" db="EMBL/GenBank/DDBJ databases">
        <title>A genome reference for cultivated species of the human gut microbiota.</title>
        <authorList>
            <person name="Zou Y."/>
            <person name="Xue W."/>
            <person name="Luo G."/>
        </authorList>
    </citation>
    <scope>NUCLEOTIDE SEQUENCE [LARGE SCALE GENOMIC DNA]</scope>
    <source>
        <strain evidence="3 4">OF03-3</strain>
    </source>
</reference>
<accession>A0AA92UKG3</accession>
<evidence type="ECO:0000259" key="2">
    <source>
        <dbReference type="Pfam" id="PF00534"/>
    </source>
</evidence>
<gene>
    <name evidence="3" type="ORF">DXA63_11770</name>
</gene>
<dbReference type="SUPFAM" id="SSF53756">
    <property type="entry name" value="UDP-Glycosyltransferase/glycogen phosphorylase"/>
    <property type="match status" value="1"/>
</dbReference>
<dbReference type="GO" id="GO:0016757">
    <property type="term" value="F:glycosyltransferase activity"/>
    <property type="evidence" value="ECO:0007669"/>
    <property type="project" value="InterPro"/>
</dbReference>
<name>A0AA92UKG3_9BACT</name>
<dbReference type="PANTHER" id="PTHR46401">
    <property type="entry name" value="GLYCOSYLTRANSFERASE WBBK-RELATED"/>
    <property type="match status" value="1"/>
</dbReference>
<dbReference type="CDD" id="cd03809">
    <property type="entry name" value="GT4_MtfB-like"/>
    <property type="match status" value="1"/>
</dbReference>
<dbReference type="PANTHER" id="PTHR46401:SF2">
    <property type="entry name" value="GLYCOSYLTRANSFERASE WBBK-RELATED"/>
    <property type="match status" value="1"/>
</dbReference>
<dbReference type="AlphaFoldDB" id="A0AA92UKG3"/>
<dbReference type="Pfam" id="PF00534">
    <property type="entry name" value="Glycos_transf_1"/>
    <property type="match status" value="1"/>
</dbReference>
<organism evidence="3 4">
    <name type="scientific">Segatella copri</name>
    <dbReference type="NCBI Taxonomy" id="165179"/>
    <lineage>
        <taxon>Bacteria</taxon>
        <taxon>Pseudomonadati</taxon>
        <taxon>Bacteroidota</taxon>
        <taxon>Bacteroidia</taxon>
        <taxon>Bacteroidales</taxon>
        <taxon>Prevotellaceae</taxon>
        <taxon>Segatella</taxon>
    </lineage>
</organism>
<comment type="caution">
    <text evidence="3">The sequence shown here is derived from an EMBL/GenBank/DDBJ whole genome shotgun (WGS) entry which is preliminary data.</text>
</comment>
<dbReference type="GO" id="GO:0009103">
    <property type="term" value="P:lipopolysaccharide biosynthetic process"/>
    <property type="evidence" value="ECO:0007669"/>
    <property type="project" value="TreeGrafter"/>
</dbReference>
<evidence type="ECO:0000256" key="1">
    <source>
        <dbReference type="ARBA" id="ARBA00022679"/>
    </source>
</evidence>
<dbReference type="Gene3D" id="3.40.50.2000">
    <property type="entry name" value="Glycogen Phosphorylase B"/>
    <property type="match status" value="1"/>
</dbReference>
<proteinExistence type="predicted"/>
<keyword evidence="1" id="KW-0808">Transferase</keyword>
<evidence type="ECO:0000313" key="4">
    <source>
        <dbReference type="Proteomes" id="UP000285604"/>
    </source>
</evidence>
<dbReference type="Proteomes" id="UP000285604">
    <property type="component" value="Unassembled WGS sequence"/>
</dbReference>
<dbReference type="InterPro" id="IPR001296">
    <property type="entry name" value="Glyco_trans_1"/>
</dbReference>
<sequence length="352" mass="40659">MLNIVINGQFAARRVTGQERFAFEIISELDKICKKGQYSLVIPKNASNIPHLNNIPVIKFGKAKGSLWEQTFLALYMLTHPRSISLNLLTIMPVLKPGIICIHDMSYRTHPEYCKTFYMKISRCWHIFQEELARRFSPLLFTVSEYSKKQMIECLKLPSNKIVVLGNGWEHFNEVTADESLKERHPDWFANPYFFSLGSLAPNKNIQWILEVAKRHPQYNFFIGGKANLKAYGTDYKEEDYKNVRFLGYISDGEVKYLMAHCKAFIFPSFFEGFGIPPLEAMSVGAKCIIAKASCLPEIFGESAYWIDPYNTNVDLDELLSHDVASPEKILNKYTFKRFAKIMHENLYRFLG</sequence>
<feature type="domain" description="Glycosyl transferase family 1" evidence="2">
    <location>
        <begin position="192"/>
        <end position="311"/>
    </location>
</feature>
<dbReference type="EMBL" id="QSCI01000061">
    <property type="protein sequence ID" value="RGX92174.1"/>
    <property type="molecule type" value="Genomic_DNA"/>
</dbReference>